<dbReference type="EMBL" id="BA000030">
    <property type="protein sequence ID" value="BAC67856.1"/>
    <property type="molecule type" value="Genomic_DNA"/>
</dbReference>
<dbReference type="SUPFAM" id="SSF102588">
    <property type="entry name" value="LmbE-like"/>
    <property type="match status" value="1"/>
</dbReference>
<dbReference type="HOGENOM" id="CLU_2083453_0_0_11"/>
<gene>
    <name evidence="2" type="ORF">SAVERM_147</name>
</gene>
<dbReference type="AlphaFoldDB" id="Q82RJ6"/>
<reference evidence="2 3" key="3">
    <citation type="journal article" date="2014" name="J. Ind. Microbiol. Biotechnol.">
        <title>Genome mining of the Streptomyces avermitilis genome and development of genome-minimized hosts for heterologous expression of biosynthetic gene clusters.</title>
        <authorList>
            <person name="Ikeda H."/>
            <person name="Shin-ya K."/>
            <person name="Omura S."/>
        </authorList>
    </citation>
    <scope>NUCLEOTIDE SEQUENCE [LARGE SCALE GENOMIC DNA]</scope>
    <source>
        <strain evidence="3">ATCC 31267 / DSM 46492 / JCM 5070 / NBRC 14893 / NCIMB 12804 / NRRL 8165 / MA-4680</strain>
    </source>
</reference>
<dbReference type="KEGG" id="sma:SAVERM_147"/>
<organism evidence="2 3">
    <name type="scientific">Streptomyces avermitilis (strain ATCC 31267 / DSM 46492 / JCM 5070 / NBRC 14893 / NCIMB 12804 / NRRL 8165 / MA-4680)</name>
    <dbReference type="NCBI Taxonomy" id="227882"/>
    <lineage>
        <taxon>Bacteria</taxon>
        <taxon>Bacillati</taxon>
        <taxon>Actinomycetota</taxon>
        <taxon>Actinomycetes</taxon>
        <taxon>Kitasatosporales</taxon>
        <taxon>Streptomycetaceae</taxon>
        <taxon>Streptomyces</taxon>
    </lineage>
</organism>
<evidence type="ECO:0000256" key="1">
    <source>
        <dbReference type="SAM" id="MobiDB-lite"/>
    </source>
</evidence>
<proteinExistence type="predicted"/>
<evidence type="ECO:0000313" key="2">
    <source>
        <dbReference type="EMBL" id="BAC67856.1"/>
    </source>
</evidence>
<reference evidence="2 3" key="2">
    <citation type="journal article" date="2003" name="Nat. Biotechnol.">
        <title>Complete genome sequence and comparative analysis of the industrial microorganism Streptomyces avermitilis.</title>
        <authorList>
            <person name="Ikeda H."/>
            <person name="Ishikawa J."/>
            <person name="Hanamoto A."/>
            <person name="Shinose M."/>
            <person name="Kikuchi H."/>
            <person name="Shiba T."/>
            <person name="Sakaki Y."/>
            <person name="Hattori M."/>
            <person name="Omura S."/>
        </authorList>
    </citation>
    <scope>NUCLEOTIDE SEQUENCE [LARGE SCALE GENOMIC DNA]</scope>
    <source>
        <strain evidence="3">ATCC 31267 / DSM 46492 / JCM 5070 / NBRC 14893 / NCIMB 12804 / NRRL 8165 / MA-4680</strain>
    </source>
</reference>
<evidence type="ECO:0000313" key="3">
    <source>
        <dbReference type="Proteomes" id="UP000000428"/>
    </source>
</evidence>
<dbReference type="Proteomes" id="UP000000428">
    <property type="component" value="Chromosome"/>
</dbReference>
<protein>
    <submittedName>
        <fullName evidence="2">Uncharacterized protein</fullName>
    </submittedName>
</protein>
<keyword evidence="3" id="KW-1185">Reference proteome</keyword>
<accession>Q82RJ6</accession>
<dbReference type="InterPro" id="IPR024078">
    <property type="entry name" value="LmbE-like_dom_sf"/>
</dbReference>
<dbReference type="Gene3D" id="3.40.50.10320">
    <property type="entry name" value="LmbE-like"/>
    <property type="match status" value="1"/>
</dbReference>
<name>Q82RJ6_STRAW</name>
<dbReference type="eggNOG" id="COG2120">
    <property type="taxonomic scope" value="Bacteria"/>
</dbReference>
<sequence length="117" mass="12999">MTSKVYWTTAPRSMMKKFGQIMRDLGADREEPGPSEAGEGPETGLPDQEITTWVDTTEFGSQKFDALAAHASQGQNIFFLRRSKERFTQLMSVETSVRVLDTTGAPPPENDLFAGLR</sequence>
<reference evidence="2 3" key="1">
    <citation type="journal article" date="2001" name="Proc. Natl. Acad. Sci. U.S.A.">
        <title>Genome sequence of an industrial microorganism Streptomyces avermitilis: deducing the ability of producing secondary metabolites.</title>
        <authorList>
            <person name="Omura S."/>
            <person name="Ikeda H."/>
            <person name="Ishikawa J."/>
            <person name="Hanamoto A."/>
            <person name="Takahashi C."/>
            <person name="Shinose M."/>
            <person name="Takahashi Y."/>
            <person name="Horikawa H."/>
            <person name="Nakazawa H."/>
            <person name="Osonoe T."/>
            <person name="Kikuchi H."/>
            <person name="Shiba T."/>
            <person name="Sakaki Y."/>
            <person name="Hattori M."/>
        </authorList>
    </citation>
    <scope>NUCLEOTIDE SEQUENCE [LARGE SCALE GENOMIC DNA]</scope>
    <source>
        <strain evidence="3">ATCC 31267 / DSM 46492 / JCM 5070 / NBRC 14893 / NCIMB 12804 / NRRL 8165 / MA-4680</strain>
    </source>
</reference>
<feature type="region of interest" description="Disordered" evidence="1">
    <location>
        <begin position="23"/>
        <end position="47"/>
    </location>
</feature>